<evidence type="ECO:0000256" key="5">
    <source>
        <dbReference type="ARBA" id="ARBA00023136"/>
    </source>
</evidence>
<dbReference type="GO" id="GO:0005886">
    <property type="term" value="C:plasma membrane"/>
    <property type="evidence" value="ECO:0007669"/>
    <property type="project" value="UniProtKB-SubCell"/>
</dbReference>
<feature type="transmembrane region" description="Helical" evidence="6">
    <location>
        <begin position="422"/>
        <end position="446"/>
    </location>
</feature>
<evidence type="ECO:0000256" key="3">
    <source>
        <dbReference type="ARBA" id="ARBA00022692"/>
    </source>
</evidence>
<evidence type="ECO:0000256" key="6">
    <source>
        <dbReference type="SAM" id="Phobius"/>
    </source>
</evidence>
<feature type="transmembrane region" description="Helical" evidence="6">
    <location>
        <begin position="364"/>
        <end position="383"/>
    </location>
</feature>
<evidence type="ECO:0000313" key="8">
    <source>
        <dbReference type="Proteomes" id="UP000464262"/>
    </source>
</evidence>
<feature type="transmembrane region" description="Helical" evidence="6">
    <location>
        <begin position="145"/>
        <end position="167"/>
    </location>
</feature>
<evidence type="ECO:0000256" key="1">
    <source>
        <dbReference type="ARBA" id="ARBA00004651"/>
    </source>
</evidence>
<dbReference type="PANTHER" id="PTHR30250">
    <property type="entry name" value="PST FAMILY PREDICTED COLANIC ACID TRANSPORTER"/>
    <property type="match status" value="1"/>
</dbReference>
<keyword evidence="8" id="KW-1185">Reference proteome</keyword>
<dbReference type="Proteomes" id="UP000464262">
    <property type="component" value="Chromosome 1"/>
</dbReference>
<dbReference type="InterPro" id="IPR050833">
    <property type="entry name" value="Poly_Biosynth_Transport"/>
</dbReference>
<feature type="transmembrane region" description="Helical" evidence="6">
    <location>
        <begin position="452"/>
        <end position="474"/>
    </location>
</feature>
<feature type="transmembrane region" description="Helical" evidence="6">
    <location>
        <begin position="331"/>
        <end position="352"/>
    </location>
</feature>
<dbReference type="PANTHER" id="PTHR30250:SF26">
    <property type="entry name" value="PSMA PROTEIN"/>
    <property type="match status" value="1"/>
</dbReference>
<protein>
    <submittedName>
        <fullName evidence="7">Oligosaccharide flippase family protein</fullName>
    </submittedName>
</protein>
<feature type="transmembrane region" description="Helical" evidence="6">
    <location>
        <begin position="7"/>
        <end position="25"/>
    </location>
</feature>
<name>A0A7Z2T5G4_9VIBR</name>
<feature type="transmembrane region" description="Helical" evidence="6">
    <location>
        <begin position="173"/>
        <end position="198"/>
    </location>
</feature>
<feature type="transmembrane region" description="Helical" evidence="6">
    <location>
        <begin position="119"/>
        <end position="138"/>
    </location>
</feature>
<reference evidence="7 8" key="1">
    <citation type="submission" date="2020-01" db="EMBL/GenBank/DDBJ databases">
        <title>Whole genome and functional gene identification of agarase of Vibrio HN897.</title>
        <authorList>
            <person name="Liu Y."/>
            <person name="Zhao Z."/>
        </authorList>
    </citation>
    <scope>NUCLEOTIDE SEQUENCE [LARGE SCALE GENOMIC DNA]</scope>
    <source>
        <strain evidence="7 8">HN897</strain>
    </source>
</reference>
<feature type="transmembrane region" description="Helical" evidence="6">
    <location>
        <begin position="389"/>
        <end position="410"/>
    </location>
</feature>
<comment type="subcellular location">
    <subcellularLocation>
        <location evidence="1">Cell membrane</location>
        <topology evidence="1">Multi-pass membrane protein</topology>
    </subcellularLocation>
</comment>
<dbReference type="InterPro" id="IPR002797">
    <property type="entry name" value="Polysacc_synth"/>
</dbReference>
<feature type="transmembrane region" description="Helical" evidence="6">
    <location>
        <begin position="73"/>
        <end position="99"/>
    </location>
</feature>
<keyword evidence="5 6" id="KW-0472">Membrane</keyword>
<accession>A0A7Z2T5G4</accession>
<evidence type="ECO:0000313" key="7">
    <source>
        <dbReference type="EMBL" id="QIA64764.1"/>
    </source>
</evidence>
<sequence>MLYIRQLILLAANLYIVRVVLDVLGVEDFGVYSVVAGIVTFCTFLSGSLGSATQRYFSFALGKKDRNLLSSTYSLTVFIYVSIALFSLLLFQTLGLWYVEEKLLLPPERIEAAFLVYQYSVATFVLSILTAPFISIIIAHEDMHYFASISILEALIKLAAVFLLVYVPGDKLVLYSQFLLVVGLITLSIYFVTCIYNYDECRKINFSWQKHQVKDMMSFVGWTMFGQFSTSIRVQAVTILINQYFNPATVAARAIAVTIASKVNLFSNGFNTGIYPAIIKSYASNERKEFESLISNGSKLTFFLMWVFALPLIIEMEVVLGIWLVDIPSEAILFTRLALIEALILSISLPLATAARAPGKMRGYELTLGILQMFIFIFAYLLLSLGHPAFVVFIVAIIVNVVMFFVRLFLVSNLVNISKRNFFLDVCKPMMLLVVTSTLFVIPVKLLLGHGYIPFIMVVFSSMAVSTVAMYFFGLDEVWREKVKSFVLTKFKGKVA</sequence>
<organism evidence="7 8">
    <name type="scientific">Vibrio astriarenae</name>
    <dbReference type="NCBI Taxonomy" id="1481923"/>
    <lineage>
        <taxon>Bacteria</taxon>
        <taxon>Pseudomonadati</taxon>
        <taxon>Pseudomonadota</taxon>
        <taxon>Gammaproteobacteria</taxon>
        <taxon>Vibrionales</taxon>
        <taxon>Vibrionaceae</taxon>
        <taxon>Vibrio</taxon>
    </lineage>
</organism>
<dbReference type="KEGG" id="vas:GT360_13445"/>
<dbReference type="EMBL" id="CP047475">
    <property type="protein sequence ID" value="QIA64764.1"/>
    <property type="molecule type" value="Genomic_DNA"/>
</dbReference>
<feature type="transmembrane region" description="Helical" evidence="6">
    <location>
        <begin position="31"/>
        <end position="52"/>
    </location>
</feature>
<keyword evidence="2" id="KW-1003">Cell membrane</keyword>
<feature type="transmembrane region" description="Helical" evidence="6">
    <location>
        <begin position="302"/>
        <end position="325"/>
    </location>
</feature>
<keyword evidence="3 6" id="KW-0812">Transmembrane</keyword>
<keyword evidence="4 6" id="KW-1133">Transmembrane helix</keyword>
<gene>
    <name evidence="7" type="ORF">GT360_13445</name>
</gene>
<dbReference type="Pfam" id="PF01943">
    <property type="entry name" value="Polysacc_synt"/>
    <property type="match status" value="1"/>
</dbReference>
<proteinExistence type="predicted"/>
<dbReference type="AlphaFoldDB" id="A0A7Z2T5G4"/>
<evidence type="ECO:0000256" key="4">
    <source>
        <dbReference type="ARBA" id="ARBA00022989"/>
    </source>
</evidence>
<evidence type="ECO:0000256" key="2">
    <source>
        <dbReference type="ARBA" id="ARBA00022475"/>
    </source>
</evidence>